<organism evidence="2 3">
    <name type="scientific">Enterobacter rongchengensis</name>
    <dbReference type="NCBI Taxonomy" id="3030999"/>
    <lineage>
        <taxon>Bacteria</taxon>
        <taxon>Pseudomonadati</taxon>
        <taxon>Pseudomonadota</taxon>
        <taxon>Gammaproteobacteria</taxon>
        <taxon>Enterobacterales</taxon>
        <taxon>Enterobacteriaceae</taxon>
        <taxon>Enterobacter</taxon>
    </lineage>
</organism>
<keyword evidence="1" id="KW-0472">Membrane</keyword>
<dbReference type="EMBL" id="JAUEHC010000007">
    <property type="protein sequence ID" value="MEZ4050711.1"/>
    <property type="molecule type" value="Genomic_DNA"/>
</dbReference>
<comment type="caution">
    <text evidence="2">The sequence shown here is derived from an EMBL/GenBank/DDBJ whole genome shotgun (WGS) entry which is preliminary data.</text>
</comment>
<proteinExistence type="predicted"/>
<accession>A0ABV4JAZ9</accession>
<protein>
    <submittedName>
        <fullName evidence="2">Uncharacterized protein</fullName>
    </submittedName>
</protein>
<dbReference type="RefSeq" id="WP_045327683.1">
    <property type="nucleotide sequence ID" value="NZ_CBCYLN010000004.1"/>
</dbReference>
<evidence type="ECO:0000256" key="1">
    <source>
        <dbReference type="SAM" id="Phobius"/>
    </source>
</evidence>
<feature type="transmembrane region" description="Helical" evidence="1">
    <location>
        <begin position="20"/>
        <end position="40"/>
    </location>
</feature>
<keyword evidence="1" id="KW-1133">Transmembrane helix</keyword>
<feature type="transmembrane region" description="Helical" evidence="1">
    <location>
        <begin position="46"/>
        <end position="73"/>
    </location>
</feature>
<sequence>MEWWLYSKQKDADVKMPTLAIAAVYLVAIVVGIILEIFNWPQDKHVTLFFFLPSVILPLSLVTCLVFALKMIVSTFVNYAEMRKYIANDRTIGLKIFARRNIAIAAWSTLSPVNQLALNMLKLEGEFPLAPKTPLKIKATEAFDQTPYEAVFSRLLAPMADKLKMSAYQLRETCVWVRGGDANCVEDLRRAMERLKIHPARGGKIEFYSECPDYTIIGKWIAASDTYIVNRLLIAVDLHGEDSDCKRMENACSFLFTNQYKHVEGEKPVYLYQPMSQVTDVEETMPVYLDVGPVTAPKTLWYTGLSRTEKYPLMQALDAKSVAMQRLEMESSLGEKSEGYRWLALALAADAVKYAQGTQLVANSEMNKFSITALSSHETHVPETCRWDVWILPFVNGVMMGLFLLFSLFLIMIITNKPGEMPSITVIWASSMLSVLVPAATGAFLSITSSNRAGRDMGCQREKTH</sequence>
<reference evidence="2 3" key="1">
    <citation type="submission" date="2023-06" db="EMBL/GenBank/DDBJ databases">
        <title>Genome characterization of Enterobacterales and Pseudomonas spp isolates with different phenotypes to cefepime-taniborbactam.</title>
        <authorList>
            <person name="Hernandez-Garcia M."/>
            <person name="Garcia-Castillo M."/>
            <person name="Ruiz-Garbajosa P."/>
            <person name="Canton R."/>
        </authorList>
    </citation>
    <scope>NUCLEOTIDE SEQUENCE [LARGE SCALE GENOMIC DNA]</scope>
    <source>
        <strain evidence="2 3">A003</strain>
    </source>
</reference>
<evidence type="ECO:0000313" key="3">
    <source>
        <dbReference type="Proteomes" id="UP001567731"/>
    </source>
</evidence>
<keyword evidence="1" id="KW-0812">Transmembrane</keyword>
<name>A0ABV4JAZ9_9ENTR</name>
<keyword evidence="3" id="KW-1185">Reference proteome</keyword>
<gene>
    <name evidence="2" type="ORF">QVM81_03855</name>
</gene>
<dbReference type="Proteomes" id="UP001567731">
    <property type="component" value="Unassembled WGS sequence"/>
</dbReference>
<feature type="transmembrane region" description="Helical" evidence="1">
    <location>
        <begin position="389"/>
        <end position="414"/>
    </location>
</feature>
<evidence type="ECO:0000313" key="2">
    <source>
        <dbReference type="EMBL" id="MEZ4050711.1"/>
    </source>
</evidence>
<feature type="transmembrane region" description="Helical" evidence="1">
    <location>
        <begin position="426"/>
        <end position="447"/>
    </location>
</feature>